<gene>
    <name evidence="1" type="ORF">RhiirC2_799906</name>
</gene>
<dbReference type="Proteomes" id="UP000233469">
    <property type="component" value="Unassembled WGS sequence"/>
</dbReference>
<evidence type="ECO:0000313" key="2">
    <source>
        <dbReference type="Proteomes" id="UP000233469"/>
    </source>
</evidence>
<comment type="caution">
    <text evidence="1">The sequence shown here is derived from an EMBL/GenBank/DDBJ whole genome shotgun (WGS) entry which is preliminary data.</text>
</comment>
<accession>A0A2N1M4A8</accession>
<reference evidence="1 2" key="2">
    <citation type="submission" date="2017-10" db="EMBL/GenBank/DDBJ databases">
        <title>Extensive intraspecific genome diversity in a model arbuscular mycorrhizal fungus.</title>
        <authorList>
            <person name="Chen E.C.H."/>
            <person name="Morin E."/>
            <person name="Baudet D."/>
            <person name="Noel J."/>
            <person name="Ndikumana S."/>
            <person name="Charron P."/>
            <person name="St-Onge C."/>
            <person name="Giorgi J."/>
            <person name="Grigoriev I.V."/>
            <person name="Roux C."/>
            <person name="Martin F.M."/>
            <person name="Corradi N."/>
        </authorList>
    </citation>
    <scope>NUCLEOTIDE SEQUENCE [LARGE SCALE GENOMIC DNA]</scope>
    <source>
        <strain evidence="1 2">C2</strain>
    </source>
</reference>
<name>A0A2N1M4A8_9GLOM</name>
<evidence type="ECO:0000313" key="1">
    <source>
        <dbReference type="EMBL" id="PKK56484.1"/>
    </source>
</evidence>
<dbReference type="EMBL" id="LLXL01005553">
    <property type="protein sequence ID" value="PKK56484.1"/>
    <property type="molecule type" value="Genomic_DNA"/>
</dbReference>
<proteinExistence type="predicted"/>
<dbReference type="AlphaFoldDB" id="A0A2N1M4A8"/>
<protein>
    <submittedName>
        <fullName evidence="1">Uncharacterized protein</fullName>
    </submittedName>
</protein>
<sequence length="71" mass="7767">MGYRAFSISLLFPCTKNGAANISANPQLSAIPQIFRKSANIQNTAIQLQNICGIAEYLRICGMSTKKTNFL</sequence>
<reference evidence="1 2" key="1">
    <citation type="submission" date="2016-04" db="EMBL/GenBank/DDBJ databases">
        <title>Genome analyses suggest a sexual origin of heterokaryosis in a supposedly ancient asexual fungus.</title>
        <authorList>
            <person name="Ropars J."/>
            <person name="Sedzielewska K."/>
            <person name="Noel J."/>
            <person name="Charron P."/>
            <person name="Farinelli L."/>
            <person name="Marton T."/>
            <person name="Kruger M."/>
            <person name="Pelin A."/>
            <person name="Brachmann A."/>
            <person name="Corradi N."/>
        </authorList>
    </citation>
    <scope>NUCLEOTIDE SEQUENCE [LARGE SCALE GENOMIC DNA]</scope>
    <source>
        <strain evidence="1 2">C2</strain>
    </source>
</reference>
<organism evidence="1 2">
    <name type="scientific">Rhizophagus irregularis</name>
    <dbReference type="NCBI Taxonomy" id="588596"/>
    <lineage>
        <taxon>Eukaryota</taxon>
        <taxon>Fungi</taxon>
        <taxon>Fungi incertae sedis</taxon>
        <taxon>Mucoromycota</taxon>
        <taxon>Glomeromycotina</taxon>
        <taxon>Glomeromycetes</taxon>
        <taxon>Glomerales</taxon>
        <taxon>Glomeraceae</taxon>
        <taxon>Rhizophagus</taxon>
    </lineage>
</organism>